<protein>
    <submittedName>
        <fullName evidence="2">Uncharacterized protein</fullName>
    </submittedName>
</protein>
<organism evidence="2 3">
    <name type="scientific">Cyphellophora attinorum</name>
    <dbReference type="NCBI Taxonomy" id="1664694"/>
    <lineage>
        <taxon>Eukaryota</taxon>
        <taxon>Fungi</taxon>
        <taxon>Dikarya</taxon>
        <taxon>Ascomycota</taxon>
        <taxon>Pezizomycotina</taxon>
        <taxon>Eurotiomycetes</taxon>
        <taxon>Chaetothyriomycetidae</taxon>
        <taxon>Chaetothyriales</taxon>
        <taxon>Cyphellophoraceae</taxon>
        <taxon>Cyphellophora</taxon>
    </lineage>
</organism>
<evidence type="ECO:0000256" key="1">
    <source>
        <dbReference type="SAM" id="MobiDB-lite"/>
    </source>
</evidence>
<sequence>MEDILGSTPKQSDYLKPAAAEEAEDETEPFWRRLTRKFIRDIIGIDEPLLSVIVGESLPEEAQSEVKAVPLATIPESSTAVSINTDNAWRDRLLQRIARELGVCVSAISPHSGAFTTYTSQMHDYAGMRLQPSTTPPKESPLTRPSIQAQPQAILSSTLTPQFSPTIHSPHHAATWGFEEADEPALSTTSSHLADSLDLQREREYWERAVDVRMVFRFLKDRIVGRSTPQPHDHDLKKSSLGTSPEAIGQRSAIIRQHHPLVARAHARPTTAALAARRGSQGQNVAAGPTIRRPSSSCASESVKSRSRTSSKGTGTGSRNYWDLGGSVGSGSVLASGGLWGEA</sequence>
<feature type="compositionally biased region" description="Polar residues" evidence="1">
    <location>
        <begin position="293"/>
        <end position="302"/>
    </location>
</feature>
<proteinExistence type="predicted"/>
<dbReference type="STRING" id="1664694.A0A0N1HAV0"/>
<reference evidence="2 3" key="1">
    <citation type="submission" date="2015-06" db="EMBL/GenBank/DDBJ databases">
        <title>Draft genome of the ant-associated black yeast Phialophora attae CBS 131958.</title>
        <authorList>
            <person name="Moreno L.F."/>
            <person name="Stielow B.J."/>
            <person name="de Hoog S."/>
            <person name="Vicente V.A."/>
            <person name="Weiss V.A."/>
            <person name="de Vries M."/>
            <person name="Cruz L.M."/>
            <person name="Souza E.M."/>
        </authorList>
    </citation>
    <scope>NUCLEOTIDE SEQUENCE [LARGE SCALE GENOMIC DNA]</scope>
    <source>
        <strain evidence="2 3">CBS 131958</strain>
    </source>
</reference>
<dbReference type="OrthoDB" id="5402147at2759"/>
<feature type="region of interest" description="Disordered" evidence="1">
    <location>
        <begin position="1"/>
        <end position="22"/>
    </location>
</feature>
<dbReference type="GeneID" id="28731996"/>
<feature type="region of interest" description="Disordered" evidence="1">
    <location>
        <begin position="269"/>
        <end position="329"/>
    </location>
</feature>
<accession>A0A0N1HAV0</accession>
<dbReference type="Proteomes" id="UP000038010">
    <property type="component" value="Unassembled WGS sequence"/>
</dbReference>
<keyword evidence="3" id="KW-1185">Reference proteome</keyword>
<comment type="caution">
    <text evidence="2">The sequence shown here is derived from an EMBL/GenBank/DDBJ whole genome shotgun (WGS) entry which is preliminary data.</text>
</comment>
<gene>
    <name evidence="2" type="ORF">AB675_11285</name>
</gene>
<dbReference type="RefSeq" id="XP_017999953.1">
    <property type="nucleotide sequence ID" value="XM_018140116.1"/>
</dbReference>
<name>A0A0N1HAV0_9EURO</name>
<feature type="region of interest" description="Disordered" evidence="1">
    <location>
        <begin position="225"/>
        <end position="244"/>
    </location>
</feature>
<feature type="compositionally biased region" description="Low complexity" evidence="1">
    <location>
        <begin position="308"/>
        <end position="319"/>
    </location>
</feature>
<dbReference type="EMBL" id="LFJN01000013">
    <property type="protein sequence ID" value="KPI39990.1"/>
    <property type="molecule type" value="Genomic_DNA"/>
</dbReference>
<feature type="compositionally biased region" description="Low complexity" evidence="1">
    <location>
        <begin position="269"/>
        <end position="278"/>
    </location>
</feature>
<evidence type="ECO:0000313" key="3">
    <source>
        <dbReference type="Proteomes" id="UP000038010"/>
    </source>
</evidence>
<dbReference type="VEuPathDB" id="FungiDB:AB675_11285"/>
<evidence type="ECO:0000313" key="2">
    <source>
        <dbReference type="EMBL" id="KPI39990.1"/>
    </source>
</evidence>
<dbReference type="AlphaFoldDB" id="A0A0N1HAV0"/>